<feature type="region of interest" description="Disordered" evidence="1">
    <location>
        <begin position="1"/>
        <end position="343"/>
    </location>
</feature>
<feature type="compositionally biased region" description="Polar residues" evidence="1">
    <location>
        <begin position="392"/>
        <end position="417"/>
    </location>
</feature>
<feature type="compositionally biased region" description="Low complexity" evidence="1">
    <location>
        <begin position="906"/>
        <end position="925"/>
    </location>
</feature>
<feature type="compositionally biased region" description="Polar residues" evidence="1">
    <location>
        <begin position="545"/>
        <end position="574"/>
    </location>
</feature>
<feature type="compositionally biased region" description="Low complexity" evidence="1">
    <location>
        <begin position="103"/>
        <end position="121"/>
    </location>
</feature>
<evidence type="ECO:0000313" key="2">
    <source>
        <dbReference type="EMBL" id="KAA1133882.1"/>
    </source>
</evidence>
<feature type="compositionally biased region" description="Polar residues" evidence="1">
    <location>
        <begin position="317"/>
        <end position="338"/>
    </location>
</feature>
<comment type="caution">
    <text evidence="2">The sequence shown here is derived from an EMBL/GenBank/DDBJ whole genome shotgun (WGS) entry which is preliminary data.</text>
</comment>
<feature type="compositionally biased region" description="Low complexity" evidence="1">
    <location>
        <begin position="477"/>
        <end position="491"/>
    </location>
</feature>
<gene>
    <name evidence="2" type="ORF">PGTUg99_030347</name>
</gene>
<feature type="compositionally biased region" description="Polar residues" evidence="1">
    <location>
        <begin position="613"/>
        <end position="626"/>
    </location>
</feature>
<organism evidence="2 3">
    <name type="scientific">Puccinia graminis f. sp. tritici</name>
    <dbReference type="NCBI Taxonomy" id="56615"/>
    <lineage>
        <taxon>Eukaryota</taxon>
        <taxon>Fungi</taxon>
        <taxon>Dikarya</taxon>
        <taxon>Basidiomycota</taxon>
        <taxon>Pucciniomycotina</taxon>
        <taxon>Pucciniomycetes</taxon>
        <taxon>Pucciniales</taxon>
        <taxon>Pucciniaceae</taxon>
        <taxon>Puccinia</taxon>
    </lineage>
</organism>
<accession>A0A5B0S7U9</accession>
<evidence type="ECO:0000256" key="1">
    <source>
        <dbReference type="SAM" id="MobiDB-lite"/>
    </source>
</evidence>
<reference evidence="2 3" key="1">
    <citation type="submission" date="2019-05" db="EMBL/GenBank/DDBJ databases">
        <title>Emergence of the Ug99 lineage of the wheat stem rust pathogen through somatic hybridization.</title>
        <authorList>
            <person name="Li F."/>
            <person name="Upadhyaya N.M."/>
            <person name="Sperschneider J."/>
            <person name="Matny O."/>
            <person name="Nguyen-Phuc H."/>
            <person name="Mago R."/>
            <person name="Raley C."/>
            <person name="Miller M.E."/>
            <person name="Silverstein K.A.T."/>
            <person name="Henningsen E."/>
            <person name="Hirsch C.D."/>
            <person name="Visser B."/>
            <person name="Pretorius Z.A."/>
            <person name="Steffenson B.J."/>
            <person name="Schwessinger B."/>
            <person name="Dodds P.N."/>
            <person name="Figueroa M."/>
        </authorList>
    </citation>
    <scope>NUCLEOTIDE SEQUENCE [LARGE SCALE GENOMIC DNA]</scope>
    <source>
        <strain evidence="2 3">Ug99</strain>
    </source>
</reference>
<feature type="region of interest" description="Disordered" evidence="1">
    <location>
        <begin position="358"/>
        <end position="424"/>
    </location>
</feature>
<feature type="compositionally biased region" description="Polar residues" evidence="1">
    <location>
        <begin position="653"/>
        <end position="670"/>
    </location>
</feature>
<feature type="region of interest" description="Disordered" evidence="1">
    <location>
        <begin position="906"/>
        <end position="978"/>
    </location>
</feature>
<feature type="region of interest" description="Disordered" evidence="1">
    <location>
        <begin position="445"/>
        <end position="670"/>
    </location>
</feature>
<evidence type="ECO:0000313" key="3">
    <source>
        <dbReference type="Proteomes" id="UP000325313"/>
    </source>
</evidence>
<feature type="compositionally biased region" description="Basic and acidic residues" evidence="1">
    <location>
        <begin position="287"/>
        <end position="296"/>
    </location>
</feature>
<dbReference type="Proteomes" id="UP000325313">
    <property type="component" value="Unassembled WGS sequence"/>
</dbReference>
<feature type="compositionally biased region" description="Basic residues" evidence="1">
    <location>
        <begin position="127"/>
        <end position="137"/>
    </location>
</feature>
<sequence length="978" mass="105004">MPQTNRPKLWPRRAPATTPSKRKPLPKSTSPSPKRASDSKHPSQSTRRPHSRIQLPSKKPRIQSPMPKRRQVTFAKSQPTRYKRRPEYDEEPSASEDHDSESQDTSQSEDTSQTEDSSTSQIDGRRTTKHRPPGKGKAKAEPARRRHGRHLSKNIVKSPPKPPRVKSALTVKSIPARRTRTTRAIAIEESDETSDDVYRYHTRSGRRPPTPSAPDALDDLAYAEEGRQDPNSYPRPKISPFLQLPPDSTRPEQPPTLAFNPYNPCPKRRRYVQLQDGNQTYAIPGYDHNHRDKGASRESCFTPASIPFGPTPVKAPSGSNPPQQDFARYSQSGVQTKPSYGYKPIYSNAQTKVTPLYGYESSSAPHTPQLNAASQSQYSTSQSQYPTLQPQHSDQPHSIQPNYGYQQPSLGSNTSQAFRAPTLGYQPSSTHFDYLPQRFIDHFSGPKPAVPSGPKPFDYSQYWKTKPTPSKNEPTEKSPSISQASAIPSQKDSGTNSQLGFNFSCPSGRQEKPPLLPPSRPSQSGPQEKVPPPPSSQYGAREIVNSCTQANAPPTQSTFSARFSQSSCPFSTQEKPLPPLPKFGQSSFKENAPLPPRFGQSSITATPLARATFTPSSVEPTRNNPFMSDAPTLPPPPPKSNLWGSKTGGSAFEASSSFPVSTQSKPGGSVFQASTSFPALTQSKPGGSVFQASASFPLSTQSKFQASASLPVSTQPAGPSFAFLNSKPTHAPPQYTTFRAECKSQKSSPAYDFKVHSPPSSPILAAPADSNVDDLCNAVSRLKIMRPVAPIPRKNSGTSKKVRFADVSFMNAILADFLGEPVGHRIDPQLLSAPTAPTCSSTAATPSSTAGLSALTISTPTVTAPVPASTPAISALIAAVPAPALSSSTTVAPVPTLSASSACPAVVPVSSSVPSPPAAQAQQSGPPAPVIPSTLNARITDASPSHSPELTPPTSEPPTEVTSETPSETPSCPREKLS</sequence>
<feature type="compositionally biased region" description="Low complexity" evidence="1">
    <location>
        <begin position="374"/>
        <end position="391"/>
    </location>
</feature>
<feature type="compositionally biased region" description="Low complexity" evidence="1">
    <location>
        <begin position="957"/>
        <end position="972"/>
    </location>
</feature>
<name>A0A5B0S7U9_PUCGR</name>
<feature type="compositionally biased region" description="Polar residues" evidence="1">
    <location>
        <begin position="492"/>
        <end position="507"/>
    </location>
</feature>
<feature type="compositionally biased region" description="Polar residues" evidence="1">
    <location>
        <begin position="360"/>
        <end position="373"/>
    </location>
</feature>
<proteinExistence type="predicted"/>
<protein>
    <submittedName>
        <fullName evidence="2">Uncharacterized protein</fullName>
    </submittedName>
</protein>
<dbReference type="EMBL" id="VDEP01000070">
    <property type="protein sequence ID" value="KAA1133882.1"/>
    <property type="molecule type" value="Genomic_DNA"/>
</dbReference>
<dbReference type="AlphaFoldDB" id="A0A5B0S7U9"/>